<accession>A0AAU7KT94</accession>
<gene>
    <name evidence="3" type="ORF">NFG57_17575</name>
</gene>
<evidence type="ECO:0000259" key="2">
    <source>
        <dbReference type="PROSITE" id="PS51208"/>
    </source>
</evidence>
<dbReference type="SUPFAM" id="SSF103515">
    <property type="entry name" value="Autotransporter"/>
    <property type="match status" value="1"/>
</dbReference>
<evidence type="ECO:0000256" key="1">
    <source>
        <dbReference type="SAM" id="SignalP"/>
    </source>
</evidence>
<dbReference type="Gene3D" id="2.40.128.130">
    <property type="entry name" value="Autotransporter beta-domain"/>
    <property type="match status" value="1"/>
</dbReference>
<organism evidence="3">
    <name type="scientific">Halomonas sp. H10-59</name>
    <dbReference type="NCBI Taxonomy" id="2950874"/>
    <lineage>
        <taxon>Bacteria</taxon>
        <taxon>Pseudomonadati</taxon>
        <taxon>Pseudomonadota</taxon>
        <taxon>Gammaproteobacteria</taxon>
        <taxon>Oceanospirillales</taxon>
        <taxon>Halomonadaceae</taxon>
        <taxon>Halomonas</taxon>
    </lineage>
</organism>
<dbReference type="SMART" id="SM00869">
    <property type="entry name" value="Autotransporter"/>
    <property type="match status" value="1"/>
</dbReference>
<dbReference type="EMBL" id="CP098828">
    <property type="protein sequence ID" value="XBO74604.1"/>
    <property type="molecule type" value="Genomic_DNA"/>
</dbReference>
<dbReference type="Pfam" id="PF03797">
    <property type="entry name" value="Autotransporter"/>
    <property type="match status" value="1"/>
</dbReference>
<dbReference type="InterPro" id="IPR036709">
    <property type="entry name" value="Autotransporte_beta_dom_sf"/>
</dbReference>
<evidence type="ECO:0000313" key="3">
    <source>
        <dbReference type="EMBL" id="XBO74604.1"/>
    </source>
</evidence>
<feature type="chain" id="PRO_5043369436" evidence="1">
    <location>
        <begin position="47"/>
        <end position="823"/>
    </location>
</feature>
<dbReference type="InterPro" id="IPR005546">
    <property type="entry name" value="Autotransporte_beta"/>
</dbReference>
<keyword evidence="1" id="KW-0732">Signal</keyword>
<dbReference type="RefSeq" id="WP_348814870.1">
    <property type="nucleotide sequence ID" value="NZ_CP098828.1"/>
</dbReference>
<dbReference type="AlphaFoldDB" id="A0AAU7KT94"/>
<feature type="domain" description="Autotransporter" evidence="2">
    <location>
        <begin position="555"/>
        <end position="823"/>
    </location>
</feature>
<reference evidence="3" key="1">
    <citation type="submission" date="2022-06" db="EMBL/GenBank/DDBJ databases">
        <title>A novel DMS-producing enzyme.</title>
        <authorList>
            <person name="Zhang Y."/>
        </authorList>
    </citation>
    <scope>NUCLEOTIDE SEQUENCE</scope>
    <source>
        <strain evidence="3">H10-59</strain>
    </source>
</reference>
<proteinExistence type="predicted"/>
<feature type="signal peptide" evidence="1">
    <location>
        <begin position="1"/>
        <end position="46"/>
    </location>
</feature>
<dbReference type="PROSITE" id="PS51208">
    <property type="entry name" value="AUTOTRANSPORTER"/>
    <property type="match status" value="1"/>
</dbReference>
<protein>
    <submittedName>
        <fullName evidence="3">Autotransporter domain-containing protein</fullName>
    </submittedName>
</protein>
<sequence>MAQILARRMLNGQSGYFAMLPAPPFTRRALGTLVAFLMSAPLPAIAANCGASGGLAFVGVTNDGSRSVWLSGTSPGDFGLEAAQGKQSVDEWTRNAGGLHLTLSPVVSNGNGGVHKLLDLGGNKDCLLDTQNQKGGFTLPPAGQIPMPERPGITPPIGKIFPDFSRPGGVTPPIGTVPPGFRPPTGVTPPIGTVPPGFRPPTGVTPPIGTVPPNFRPPTGVTPPIGTVPPDFRPPTGVTPPVGTVPPGFRPPTGVTPPIGTVPPGFRPPTGVTPPIGTVPPDFRPPTGVTPPVGTVPPDFRPPTGVTPPIGTVPPGFRPPTGVTPPVGTVPPDFRPPTGVTPPIGTVPPDFRPPTGVTPPIGTVPPDFRPPTGVTPPIGTVPPGFRPPTGVTPPVGTVPAPERPPVGVTPGRPTLGQWSLPPNVARPGEVAPPIGLVPPDVRPPSGVTPPIGVVPPEQRPPSGLTPSVPSMPQGQIVGRVDAAEWYAGRVPLPANRCIDPRHDPRLGGAPLADGTLPVVTCPENLLRQHAQARTRNALEATLMEQVPITAGRQGEPVSPWNTWVDARYTDISDDRDGQDLDGEAQVVAVGVDRWVSEQTVAGVSFSVDSSRSDNFGGAWDSDSDGFSISPYVAYRLSERWALDASLIWRWGDNDTELATLEGSFDTRSFGGALNAHGQYRWGEALLRPTVSLFYSRERSDDYDLDGKILGIPVEVEVPGDSYSTGVASVSGELSRIYHTDHAGLIMPYAELGVDWAFKQPNDGRYLNEDLEWEDPSDLTGTLRTGARWFVGEATLLEASAGYLSIGHDDLDIWEGRLYLSYRF</sequence>
<name>A0AAU7KT94_9GAMM</name>